<reference evidence="4 5" key="1">
    <citation type="journal article" date="2023" name="IScience">
        <title>Expanded male sex-determining region conserved during the evolution of homothallism in the green alga Volvox.</title>
        <authorList>
            <person name="Yamamoto K."/>
            <person name="Matsuzaki R."/>
            <person name="Mahakham W."/>
            <person name="Heman W."/>
            <person name="Sekimoto H."/>
            <person name="Kawachi M."/>
            <person name="Minakuchi Y."/>
            <person name="Toyoda A."/>
            <person name="Nozaki H."/>
        </authorList>
    </citation>
    <scope>NUCLEOTIDE SEQUENCE [LARGE SCALE GENOMIC DNA]</scope>
    <source>
        <strain evidence="4 5">NIES-4468</strain>
    </source>
</reference>
<accession>A0ABQ5SBM4</accession>
<comment type="caution">
    <text evidence="4">The sequence shown here is derived from an EMBL/GenBank/DDBJ whole genome shotgun (WGS) entry which is preliminary data.</text>
</comment>
<dbReference type="InterPro" id="IPR000834">
    <property type="entry name" value="Peptidase_M14"/>
</dbReference>
<protein>
    <recommendedName>
        <fullName evidence="3">Peptidase M14 domain-containing protein</fullName>
    </recommendedName>
</protein>
<proteinExistence type="inferred from homology"/>
<dbReference type="InterPro" id="IPR050753">
    <property type="entry name" value="Peptidase_M14_domain"/>
</dbReference>
<dbReference type="Proteomes" id="UP001165090">
    <property type="component" value="Unassembled WGS sequence"/>
</dbReference>
<dbReference type="PANTHER" id="PTHR11532">
    <property type="entry name" value="PROTEASE M14 CARBOXYPEPTIDASE"/>
    <property type="match status" value="1"/>
</dbReference>
<dbReference type="EMBL" id="BSDZ01000078">
    <property type="protein sequence ID" value="GLI67347.1"/>
    <property type="molecule type" value="Genomic_DNA"/>
</dbReference>
<dbReference type="PANTHER" id="PTHR11532:SF57">
    <property type="entry name" value="CARBOXYPEPTIDASE D, B"/>
    <property type="match status" value="1"/>
</dbReference>
<name>A0ABQ5SBM4_9CHLO</name>
<organism evidence="4 5">
    <name type="scientific">Volvox africanus</name>
    <dbReference type="NCBI Taxonomy" id="51714"/>
    <lineage>
        <taxon>Eukaryota</taxon>
        <taxon>Viridiplantae</taxon>
        <taxon>Chlorophyta</taxon>
        <taxon>core chlorophytes</taxon>
        <taxon>Chlorophyceae</taxon>
        <taxon>CS clade</taxon>
        <taxon>Chlamydomonadales</taxon>
        <taxon>Volvocaceae</taxon>
        <taxon>Volvox</taxon>
    </lineage>
</organism>
<dbReference type="Gene3D" id="3.40.630.10">
    <property type="entry name" value="Zn peptidases"/>
    <property type="match status" value="1"/>
</dbReference>
<dbReference type="Pfam" id="PF00246">
    <property type="entry name" value="Peptidase_M14"/>
    <property type="match status" value="1"/>
</dbReference>
<evidence type="ECO:0000313" key="5">
    <source>
        <dbReference type="Proteomes" id="UP001165090"/>
    </source>
</evidence>
<feature type="domain" description="Peptidase M14" evidence="3">
    <location>
        <begin position="1"/>
        <end position="83"/>
    </location>
</feature>
<feature type="active site" description="Proton donor/acceptor" evidence="2">
    <location>
        <position position="53"/>
    </location>
</feature>
<keyword evidence="5" id="KW-1185">Reference proteome</keyword>
<evidence type="ECO:0000259" key="3">
    <source>
        <dbReference type="PROSITE" id="PS52035"/>
    </source>
</evidence>
<evidence type="ECO:0000313" key="4">
    <source>
        <dbReference type="EMBL" id="GLI67347.1"/>
    </source>
</evidence>
<evidence type="ECO:0000256" key="1">
    <source>
        <dbReference type="ARBA" id="ARBA00005988"/>
    </source>
</evidence>
<comment type="similarity">
    <text evidence="1 2">Belongs to the peptidase M14 family.</text>
</comment>
<dbReference type="SUPFAM" id="SSF53187">
    <property type="entry name" value="Zn-dependent exopeptidases"/>
    <property type="match status" value="1"/>
</dbReference>
<sequence length="196" mass="21418">MAAAYATSHPGMAANSAVPFVNGTVEGATWYPVLGSLQDWVYHVLNRLHITLELHPIKDPPASSLPSLWETNRRSMLRLMELARMGLRARVVDAVTRGSLAANVIVSRPTGVRGTTADAARGGYFFKSMAPGTEYEFDVKPYDPRDAGLSYDVITFRAALPLGYREFLSGRGSLRDLTVEKVLSAFRSNVTASVKK</sequence>
<gene>
    <name evidence="4" type="ORF">VaNZ11_011423</name>
</gene>
<dbReference type="PROSITE" id="PS52035">
    <property type="entry name" value="PEPTIDASE_M14"/>
    <property type="match status" value="1"/>
</dbReference>
<evidence type="ECO:0000256" key="2">
    <source>
        <dbReference type="PROSITE-ProRule" id="PRU01379"/>
    </source>
</evidence>